<dbReference type="Proteomes" id="UP001597216">
    <property type="component" value="Unassembled WGS sequence"/>
</dbReference>
<dbReference type="Gene3D" id="3.20.20.100">
    <property type="entry name" value="NADP-dependent oxidoreductase domain"/>
    <property type="match status" value="1"/>
</dbReference>
<dbReference type="InterPro" id="IPR050523">
    <property type="entry name" value="AKR_Detox_Biosynth"/>
</dbReference>
<dbReference type="EMBL" id="JBHTLQ010000001">
    <property type="protein sequence ID" value="MFD1189053.1"/>
    <property type="molecule type" value="Genomic_DNA"/>
</dbReference>
<accession>A0ABW3SWV9</accession>
<proteinExistence type="predicted"/>
<protein>
    <submittedName>
        <fullName evidence="2">Aldo/keto reductase</fullName>
    </submittedName>
</protein>
<dbReference type="InterPro" id="IPR023210">
    <property type="entry name" value="NADP_OxRdtase_dom"/>
</dbReference>
<organism evidence="2 3">
    <name type="scientific">Phenylobacterium conjunctum</name>
    <dbReference type="NCBI Taxonomy" id="1298959"/>
    <lineage>
        <taxon>Bacteria</taxon>
        <taxon>Pseudomonadati</taxon>
        <taxon>Pseudomonadota</taxon>
        <taxon>Alphaproteobacteria</taxon>
        <taxon>Caulobacterales</taxon>
        <taxon>Caulobacteraceae</taxon>
        <taxon>Phenylobacterium</taxon>
    </lineage>
</organism>
<name>A0ABW3SWV9_9CAUL</name>
<evidence type="ECO:0000259" key="1">
    <source>
        <dbReference type="Pfam" id="PF00248"/>
    </source>
</evidence>
<sequence>MQYRTLGRTALKVSRLALGTMNFGPRTGSAEAFAIMDQAVDQGINLFDTANQYGGALGVGTTETILGDWLASNRDKRERLVLATKVHEPMSDDINDRGLSARHIQMACEASLRRLGVDHIDLYQMHHIDRLAPPEEIWQAMDRLIAQGKITYVGSSNFPGWKIAQLNERARAQGRLGLVSEQSLYNLVERRAEMEVIPACEAYGLGLIVWSPLAGGLLAGPPAGGEGRRSAAGVQAAAQALGAKLQAYHDLCAGTGRDPGEVALAWLLAQPAVTSAIIGPRTGDQLTSAMRAEATPLSPETLAALDQIFPPCGPAPEAYAW</sequence>
<evidence type="ECO:0000313" key="3">
    <source>
        <dbReference type="Proteomes" id="UP001597216"/>
    </source>
</evidence>
<gene>
    <name evidence="2" type="ORF">ACFQ27_00550</name>
</gene>
<dbReference type="PANTHER" id="PTHR43364:SF5">
    <property type="entry name" value="REDUCTASE"/>
    <property type="match status" value="1"/>
</dbReference>
<evidence type="ECO:0000313" key="2">
    <source>
        <dbReference type="EMBL" id="MFD1189053.1"/>
    </source>
</evidence>
<feature type="domain" description="NADP-dependent oxidoreductase" evidence="1">
    <location>
        <begin position="15"/>
        <end position="308"/>
    </location>
</feature>
<dbReference type="PANTHER" id="PTHR43364">
    <property type="entry name" value="NADH-SPECIFIC METHYLGLYOXAL REDUCTASE-RELATED"/>
    <property type="match status" value="1"/>
</dbReference>
<dbReference type="CDD" id="cd19087">
    <property type="entry name" value="AKR_AKR12A1_B1_C1"/>
    <property type="match status" value="1"/>
</dbReference>
<comment type="caution">
    <text evidence="2">The sequence shown here is derived from an EMBL/GenBank/DDBJ whole genome shotgun (WGS) entry which is preliminary data.</text>
</comment>
<keyword evidence="3" id="KW-1185">Reference proteome</keyword>
<reference evidence="3" key="1">
    <citation type="journal article" date="2019" name="Int. J. Syst. Evol. Microbiol.">
        <title>The Global Catalogue of Microorganisms (GCM) 10K type strain sequencing project: providing services to taxonomists for standard genome sequencing and annotation.</title>
        <authorList>
            <consortium name="The Broad Institute Genomics Platform"/>
            <consortium name="The Broad Institute Genome Sequencing Center for Infectious Disease"/>
            <person name="Wu L."/>
            <person name="Ma J."/>
        </authorList>
    </citation>
    <scope>NUCLEOTIDE SEQUENCE [LARGE SCALE GENOMIC DNA]</scope>
    <source>
        <strain evidence="3">CCUG 55074</strain>
    </source>
</reference>
<dbReference type="Pfam" id="PF00248">
    <property type="entry name" value="Aldo_ket_red"/>
    <property type="match status" value="1"/>
</dbReference>
<dbReference type="SUPFAM" id="SSF51430">
    <property type="entry name" value="NAD(P)-linked oxidoreductase"/>
    <property type="match status" value="1"/>
</dbReference>
<dbReference type="RefSeq" id="WP_377351985.1">
    <property type="nucleotide sequence ID" value="NZ_JBHTLQ010000001.1"/>
</dbReference>
<dbReference type="InterPro" id="IPR036812">
    <property type="entry name" value="NAD(P)_OxRdtase_dom_sf"/>
</dbReference>